<name>A0A9J5WMP3_SOLCO</name>
<dbReference type="Pfam" id="PF13962">
    <property type="entry name" value="PGG"/>
    <property type="match status" value="1"/>
</dbReference>
<dbReference type="AlphaFoldDB" id="A0A9J5WMP3"/>
<evidence type="ECO:0000313" key="3">
    <source>
        <dbReference type="EMBL" id="KAG5577219.1"/>
    </source>
</evidence>
<reference evidence="3 4" key="1">
    <citation type="submission" date="2020-09" db="EMBL/GenBank/DDBJ databases">
        <title>De no assembly of potato wild relative species, Solanum commersonii.</title>
        <authorList>
            <person name="Cho K."/>
        </authorList>
    </citation>
    <scope>NUCLEOTIDE SEQUENCE [LARGE SCALE GENOMIC DNA]</scope>
    <source>
        <strain evidence="3">LZ3.2</strain>
        <tissue evidence="3">Leaf</tissue>
    </source>
</reference>
<sequence length="177" mass="18690">MKDTANSCMIVAILIATMVFVIDFTMPGGNNGDNGIPILLKLNGFTAFAIASDMSKAINPFYFSNIGIPLSPLLPPGTVKPTTNTIVPIKIATIIQEFDVSFIHFSSSFSNSLFSFVNNSPIVVSQLVGYHSMSEIRGDILDITTPLIGGACAACLSIDTQLRRSITNATGVGSDPG</sequence>
<comment type="caution">
    <text evidence="3">The sequence shown here is derived from an EMBL/GenBank/DDBJ whole genome shotgun (WGS) entry which is preliminary data.</text>
</comment>
<gene>
    <name evidence="3" type="ORF">H5410_057353</name>
</gene>
<evidence type="ECO:0000313" key="4">
    <source>
        <dbReference type="Proteomes" id="UP000824120"/>
    </source>
</evidence>
<proteinExistence type="predicted"/>
<dbReference type="GO" id="GO:0016020">
    <property type="term" value="C:membrane"/>
    <property type="evidence" value="ECO:0007669"/>
    <property type="project" value="TreeGrafter"/>
</dbReference>
<dbReference type="PANTHER" id="PTHR24177:SF365">
    <property type="entry name" value="ANKYRIN REPEAT-CONTAINING PROTEIN NPR4-LIKE ISOFORM X1"/>
    <property type="match status" value="1"/>
</dbReference>
<dbReference type="Proteomes" id="UP000824120">
    <property type="component" value="Chromosome 11"/>
</dbReference>
<keyword evidence="1" id="KW-0812">Transmembrane</keyword>
<evidence type="ECO:0000259" key="2">
    <source>
        <dbReference type="Pfam" id="PF13962"/>
    </source>
</evidence>
<feature type="transmembrane region" description="Helical" evidence="1">
    <location>
        <begin position="7"/>
        <end position="26"/>
    </location>
</feature>
<keyword evidence="4" id="KW-1185">Reference proteome</keyword>
<dbReference type="EMBL" id="JACXVP010000011">
    <property type="protein sequence ID" value="KAG5577219.1"/>
    <property type="molecule type" value="Genomic_DNA"/>
</dbReference>
<dbReference type="PANTHER" id="PTHR24177">
    <property type="entry name" value="CASKIN"/>
    <property type="match status" value="1"/>
</dbReference>
<protein>
    <recommendedName>
        <fullName evidence="2">PGG domain-containing protein</fullName>
    </recommendedName>
</protein>
<evidence type="ECO:0000256" key="1">
    <source>
        <dbReference type="SAM" id="Phobius"/>
    </source>
</evidence>
<feature type="domain" description="PGG" evidence="2">
    <location>
        <begin position="1"/>
        <end position="54"/>
    </location>
</feature>
<keyword evidence="1" id="KW-1133">Transmembrane helix</keyword>
<organism evidence="3 4">
    <name type="scientific">Solanum commersonii</name>
    <name type="common">Commerson's wild potato</name>
    <name type="synonym">Commerson's nightshade</name>
    <dbReference type="NCBI Taxonomy" id="4109"/>
    <lineage>
        <taxon>Eukaryota</taxon>
        <taxon>Viridiplantae</taxon>
        <taxon>Streptophyta</taxon>
        <taxon>Embryophyta</taxon>
        <taxon>Tracheophyta</taxon>
        <taxon>Spermatophyta</taxon>
        <taxon>Magnoliopsida</taxon>
        <taxon>eudicotyledons</taxon>
        <taxon>Gunneridae</taxon>
        <taxon>Pentapetalae</taxon>
        <taxon>asterids</taxon>
        <taxon>lamiids</taxon>
        <taxon>Solanales</taxon>
        <taxon>Solanaceae</taxon>
        <taxon>Solanoideae</taxon>
        <taxon>Solaneae</taxon>
        <taxon>Solanum</taxon>
    </lineage>
</organism>
<keyword evidence="1" id="KW-0472">Membrane</keyword>
<dbReference type="InterPro" id="IPR026961">
    <property type="entry name" value="PGG_dom"/>
</dbReference>
<accession>A0A9J5WMP3</accession>
<dbReference type="OrthoDB" id="1502131at2759"/>